<dbReference type="GO" id="GO:0003872">
    <property type="term" value="F:6-phosphofructokinase activity"/>
    <property type="evidence" value="ECO:0007669"/>
    <property type="project" value="InterPro"/>
</dbReference>
<dbReference type="EMBL" id="BARW01027839">
    <property type="protein sequence ID" value="GAJ06366.1"/>
    <property type="molecule type" value="Genomic_DNA"/>
</dbReference>
<proteinExistence type="predicted"/>
<dbReference type="AlphaFoldDB" id="X1V2G9"/>
<protein>
    <recommendedName>
        <fullName evidence="3">Phosphofructokinase domain-containing protein</fullName>
    </recommendedName>
</protein>
<reference evidence="2" key="1">
    <citation type="journal article" date="2014" name="Front. Microbiol.">
        <title>High frequency of phylogenetically diverse reductive dehalogenase-homologous genes in deep subseafloor sedimentary metagenomes.</title>
        <authorList>
            <person name="Kawai M."/>
            <person name="Futagami T."/>
            <person name="Toyoda A."/>
            <person name="Takaki Y."/>
            <person name="Nishi S."/>
            <person name="Hori S."/>
            <person name="Arai W."/>
            <person name="Tsubouchi T."/>
            <person name="Morono Y."/>
            <person name="Uchiyama I."/>
            <person name="Ito T."/>
            <person name="Fujiyama A."/>
            <person name="Inagaki F."/>
            <person name="Takami H."/>
        </authorList>
    </citation>
    <scope>NUCLEOTIDE SEQUENCE</scope>
    <source>
        <strain evidence="2">Expedition CK06-06</strain>
    </source>
</reference>
<accession>X1V2G9</accession>
<dbReference type="SUPFAM" id="SSF53784">
    <property type="entry name" value="Phosphofructokinase"/>
    <property type="match status" value="1"/>
</dbReference>
<organism evidence="2">
    <name type="scientific">marine sediment metagenome</name>
    <dbReference type="NCBI Taxonomy" id="412755"/>
    <lineage>
        <taxon>unclassified sequences</taxon>
        <taxon>metagenomes</taxon>
        <taxon>ecological metagenomes</taxon>
    </lineage>
</organism>
<dbReference type="InterPro" id="IPR050929">
    <property type="entry name" value="PFKA"/>
</dbReference>
<dbReference type="InterPro" id="IPR035966">
    <property type="entry name" value="PKF_sf"/>
</dbReference>
<evidence type="ECO:0000256" key="1">
    <source>
        <dbReference type="SAM" id="MobiDB-lite"/>
    </source>
</evidence>
<comment type="caution">
    <text evidence="2">The sequence shown here is derived from an EMBL/GenBank/DDBJ whole genome shotgun (WGS) entry which is preliminary data.</text>
</comment>
<dbReference type="PANTHER" id="PTHR45770">
    <property type="entry name" value="ATP-DEPENDENT 6-PHOSPHOFRUCTOKINASE 1"/>
    <property type="match status" value="1"/>
</dbReference>
<sequence length="136" mass="15025">EGAGQDLCSKESDTVETDASGNIRLYDIGIFLKEKIEEYFKKNGMDINLKYMDPSYMIRSVPANASDSHYCGVLARYAVHAGMAGKTGMLVGQWNNSFIHLPLKTVTSERKSVDPEGGNWMQVIESTGQPPSMKND</sequence>
<evidence type="ECO:0000313" key="2">
    <source>
        <dbReference type="EMBL" id="GAJ06366.1"/>
    </source>
</evidence>
<feature type="region of interest" description="Disordered" evidence="1">
    <location>
        <begin position="112"/>
        <end position="136"/>
    </location>
</feature>
<dbReference type="Gene3D" id="3.40.50.460">
    <property type="entry name" value="Phosphofructokinase domain"/>
    <property type="match status" value="1"/>
</dbReference>
<feature type="compositionally biased region" description="Polar residues" evidence="1">
    <location>
        <begin position="124"/>
        <end position="136"/>
    </location>
</feature>
<feature type="non-terminal residue" evidence="2">
    <location>
        <position position="1"/>
    </location>
</feature>
<gene>
    <name evidence="2" type="ORF">S12H4_45085</name>
</gene>
<name>X1V2G9_9ZZZZ</name>
<evidence type="ECO:0008006" key="3">
    <source>
        <dbReference type="Google" id="ProtNLM"/>
    </source>
</evidence>